<keyword evidence="2" id="KW-1185">Reference proteome</keyword>
<accession>A0ACB8ST84</accession>
<evidence type="ECO:0000313" key="1">
    <source>
        <dbReference type="EMBL" id="KAI0059367.1"/>
    </source>
</evidence>
<dbReference type="Proteomes" id="UP000814140">
    <property type="component" value="Unassembled WGS sequence"/>
</dbReference>
<evidence type="ECO:0000313" key="2">
    <source>
        <dbReference type="Proteomes" id="UP000814140"/>
    </source>
</evidence>
<reference evidence="1" key="2">
    <citation type="journal article" date="2022" name="New Phytol.">
        <title>Evolutionary transition to the ectomycorrhizal habit in the genomes of a hyperdiverse lineage of mushroom-forming fungi.</title>
        <authorList>
            <person name="Looney B."/>
            <person name="Miyauchi S."/>
            <person name="Morin E."/>
            <person name="Drula E."/>
            <person name="Courty P.E."/>
            <person name="Kohler A."/>
            <person name="Kuo A."/>
            <person name="LaButti K."/>
            <person name="Pangilinan J."/>
            <person name="Lipzen A."/>
            <person name="Riley R."/>
            <person name="Andreopoulos W."/>
            <person name="He G."/>
            <person name="Johnson J."/>
            <person name="Nolan M."/>
            <person name="Tritt A."/>
            <person name="Barry K.W."/>
            <person name="Grigoriev I.V."/>
            <person name="Nagy L.G."/>
            <person name="Hibbett D."/>
            <person name="Henrissat B."/>
            <person name="Matheny P.B."/>
            <person name="Labbe J."/>
            <person name="Martin F.M."/>
        </authorList>
    </citation>
    <scope>NUCLEOTIDE SEQUENCE</scope>
    <source>
        <strain evidence="1">HHB10654</strain>
    </source>
</reference>
<sequence length="389" mass="41449">MPRVATVGTAVSCPKCGIVISRKSDLARHNGTKHTPKDKQKKHACSVPGCKYSASQKSNLKTHIRAKHTNERLFCPDCVFDCADPGLMVRHRKDKHGYEPHHSEAYLTTKGLSRAEYIPAAVLATKSSPSVTPALTFSPSSAPSSMPPLTPPCAATPLTKLEDFIFEFPLASETTSDTFCAPLAPCAPSPAPDAPFAMPPASCAGGIATQPLQALSTDFDLSSFNLLAAPAMSPVYGYQLVPVDAEWEGILAGSQPPAPVPDFGVDFSDFDFSTFNFTAPAPVPELAAPVAEPDVDLFDSALYALLANVQQPELPCAQPVEQLQYFPVPQNAYMDPFFSAQTLFQEAPVAPQPMWNPAFPGASPAELVNAPAYAAYNTQPAFDGANACY</sequence>
<organism evidence="1 2">
    <name type="scientific">Artomyces pyxidatus</name>
    <dbReference type="NCBI Taxonomy" id="48021"/>
    <lineage>
        <taxon>Eukaryota</taxon>
        <taxon>Fungi</taxon>
        <taxon>Dikarya</taxon>
        <taxon>Basidiomycota</taxon>
        <taxon>Agaricomycotina</taxon>
        <taxon>Agaricomycetes</taxon>
        <taxon>Russulales</taxon>
        <taxon>Auriscalpiaceae</taxon>
        <taxon>Artomyces</taxon>
    </lineage>
</organism>
<proteinExistence type="predicted"/>
<comment type="caution">
    <text evidence="1">The sequence shown here is derived from an EMBL/GenBank/DDBJ whole genome shotgun (WGS) entry which is preliminary data.</text>
</comment>
<reference evidence="1" key="1">
    <citation type="submission" date="2021-03" db="EMBL/GenBank/DDBJ databases">
        <authorList>
            <consortium name="DOE Joint Genome Institute"/>
            <person name="Ahrendt S."/>
            <person name="Looney B.P."/>
            <person name="Miyauchi S."/>
            <person name="Morin E."/>
            <person name="Drula E."/>
            <person name="Courty P.E."/>
            <person name="Chicoki N."/>
            <person name="Fauchery L."/>
            <person name="Kohler A."/>
            <person name="Kuo A."/>
            <person name="Labutti K."/>
            <person name="Pangilinan J."/>
            <person name="Lipzen A."/>
            <person name="Riley R."/>
            <person name="Andreopoulos W."/>
            <person name="He G."/>
            <person name="Johnson J."/>
            <person name="Barry K.W."/>
            <person name="Grigoriev I.V."/>
            <person name="Nagy L."/>
            <person name="Hibbett D."/>
            <person name="Henrissat B."/>
            <person name="Matheny P.B."/>
            <person name="Labbe J."/>
            <person name="Martin F."/>
        </authorList>
    </citation>
    <scope>NUCLEOTIDE SEQUENCE</scope>
    <source>
        <strain evidence="1">HHB10654</strain>
    </source>
</reference>
<gene>
    <name evidence="1" type="ORF">BV25DRAFT_1918600</name>
</gene>
<name>A0ACB8ST84_9AGAM</name>
<protein>
    <submittedName>
        <fullName evidence="1">Uncharacterized protein</fullName>
    </submittedName>
</protein>
<dbReference type="EMBL" id="MU277227">
    <property type="protein sequence ID" value="KAI0059367.1"/>
    <property type="molecule type" value="Genomic_DNA"/>
</dbReference>